<protein>
    <submittedName>
        <fullName evidence="2">Uncharacterized protein</fullName>
    </submittedName>
</protein>
<dbReference type="AlphaFoldDB" id="A0AAW4BNI1"/>
<reference evidence="2" key="1">
    <citation type="submission" date="2020-10" db="EMBL/GenBank/DDBJ databases">
        <title>Genome sequences of Pseudomonas isolates.</title>
        <authorList>
            <person name="Wessels L."/>
            <person name="Reich F."/>
            <person name="Hammerl J."/>
        </authorList>
    </citation>
    <scope>NUCLEOTIDE SEQUENCE</scope>
    <source>
        <strain evidence="2">20-MO00640-0</strain>
    </source>
</reference>
<comment type="caution">
    <text evidence="2">The sequence shown here is derived from an EMBL/GenBank/DDBJ whole genome shotgun (WGS) entry which is preliminary data.</text>
</comment>
<name>A0AAW4BNI1_PSEPU</name>
<dbReference type="Proteomes" id="UP000639504">
    <property type="component" value="Unassembled WGS sequence"/>
</dbReference>
<organism evidence="2 3">
    <name type="scientific">Pseudomonas putida</name>
    <name type="common">Arthrobacter siderocapsulatus</name>
    <dbReference type="NCBI Taxonomy" id="303"/>
    <lineage>
        <taxon>Bacteria</taxon>
        <taxon>Pseudomonadati</taxon>
        <taxon>Pseudomonadota</taxon>
        <taxon>Gammaproteobacteria</taxon>
        <taxon>Pseudomonadales</taxon>
        <taxon>Pseudomonadaceae</taxon>
        <taxon>Pseudomonas</taxon>
    </lineage>
</organism>
<sequence>MTDTPTGAFTIGDPLRSSSGKGKTPIADAYAEAERMLAEYRHALIDGVGADSDRYELICYPNFMGQQNVGVAYSTELQRVYLLFIGADRPEPIYEPVWLLDQAKELTLLTRTLVVPDQTSHATTFWGGIKRGPIISYRFKLADAPPFLKF</sequence>
<feature type="region of interest" description="Disordered" evidence="1">
    <location>
        <begin position="1"/>
        <end position="24"/>
    </location>
</feature>
<gene>
    <name evidence="2" type="ORF">IR015_03080</name>
</gene>
<evidence type="ECO:0000256" key="1">
    <source>
        <dbReference type="SAM" id="MobiDB-lite"/>
    </source>
</evidence>
<proteinExistence type="predicted"/>
<dbReference type="EMBL" id="JADLKB010000002">
    <property type="protein sequence ID" value="MBF8734391.1"/>
    <property type="molecule type" value="Genomic_DNA"/>
</dbReference>
<evidence type="ECO:0000313" key="3">
    <source>
        <dbReference type="Proteomes" id="UP000639504"/>
    </source>
</evidence>
<evidence type="ECO:0000313" key="2">
    <source>
        <dbReference type="EMBL" id="MBF8734391.1"/>
    </source>
</evidence>
<dbReference type="RefSeq" id="WP_058131667.1">
    <property type="nucleotide sequence ID" value="NZ_JADLJW010000001.1"/>
</dbReference>
<accession>A0AAW4BNI1</accession>